<feature type="non-terminal residue" evidence="2">
    <location>
        <position position="61"/>
    </location>
</feature>
<protein>
    <submittedName>
        <fullName evidence="2">Uncharacterized protein</fullName>
    </submittedName>
</protein>
<dbReference type="RefSeq" id="WP_317124179.1">
    <property type="nucleotide sequence ID" value="NZ_JAWJBA010000405.1"/>
</dbReference>
<name>A0ABU3XH04_9BACI</name>
<accession>A0ABU3XH04</accession>
<feature type="region of interest" description="Disordered" evidence="1">
    <location>
        <begin position="1"/>
        <end position="30"/>
    </location>
</feature>
<reference evidence="2 3" key="1">
    <citation type="submission" date="2023-10" db="EMBL/GenBank/DDBJ databases">
        <title>Screening of Alkalihalobacillus lindianensis BZ-TG-R113 and Its Alleviation of Salt Stress on Rapeseed Growth.</title>
        <authorList>
            <person name="Zhao B."/>
            <person name="Guo T."/>
        </authorList>
    </citation>
    <scope>NUCLEOTIDE SEQUENCE [LARGE SCALE GENOMIC DNA]</scope>
    <source>
        <strain evidence="2 3">BZ-TG-R113</strain>
    </source>
</reference>
<evidence type="ECO:0000313" key="3">
    <source>
        <dbReference type="Proteomes" id="UP001287282"/>
    </source>
</evidence>
<comment type="caution">
    <text evidence="2">The sequence shown here is derived from an EMBL/GenBank/DDBJ whole genome shotgun (WGS) entry which is preliminary data.</text>
</comment>
<evidence type="ECO:0000256" key="1">
    <source>
        <dbReference type="SAM" id="MobiDB-lite"/>
    </source>
</evidence>
<organism evidence="2 3">
    <name type="scientific">Alkalihalophilus lindianensis</name>
    <dbReference type="NCBI Taxonomy" id="1630542"/>
    <lineage>
        <taxon>Bacteria</taxon>
        <taxon>Bacillati</taxon>
        <taxon>Bacillota</taxon>
        <taxon>Bacilli</taxon>
        <taxon>Bacillales</taxon>
        <taxon>Bacillaceae</taxon>
        <taxon>Alkalihalophilus</taxon>
    </lineage>
</organism>
<gene>
    <name evidence="2" type="ORF">RYX56_22790</name>
</gene>
<dbReference type="EMBL" id="JAWJBA010000405">
    <property type="protein sequence ID" value="MDV2687176.1"/>
    <property type="molecule type" value="Genomic_DNA"/>
</dbReference>
<evidence type="ECO:0000313" key="2">
    <source>
        <dbReference type="EMBL" id="MDV2687176.1"/>
    </source>
</evidence>
<proteinExistence type="predicted"/>
<keyword evidence="3" id="KW-1185">Reference proteome</keyword>
<sequence length="61" mass="6791">MQEFTIPGLAEAERQEVSLPSPQNPTHCRQNPWLRNARQRIAQAQRIAQLGCHLTGLVASA</sequence>
<dbReference type="Proteomes" id="UP001287282">
    <property type="component" value="Unassembled WGS sequence"/>
</dbReference>
<feature type="compositionally biased region" description="Polar residues" evidence="1">
    <location>
        <begin position="18"/>
        <end position="29"/>
    </location>
</feature>